<proteinExistence type="predicted"/>
<dbReference type="PANTHER" id="PTHR35861:SF1">
    <property type="entry name" value="PHAGE TAIL SHEATH PROTEIN"/>
    <property type="match status" value="1"/>
</dbReference>
<dbReference type="AlphaFoldDB" id="A0A8S0FU88"/>
<sequence>MEILRPRVYSTSDVSGLSRPYSAIAAGLRARIDNEKGFWWSKSNQNIYGITGLEQVDDFIIGETNCTANLLNASQVSTIIRYDGFRHWGNYLCSLSPQWSFECVRRTADVIEDSIARAVRL</sequence>
<dbReference type="EMBL" id="AP022360">
    <property type="protein sequence ID" value="BBU83209.1"/>
    <property type="molecule type" value="Genomic_DNA"/>
</dbReference>
<organism evidence="1 2">
    <name type="scientific">Escherichia coli</name>
    <dbReference type="NCBI Taxonomy" id="562"/>
    <lineage>
        <taxon>Bacteria</taxon>
        <taxon>Pseudomonadati</taxon>
        <taxon>Pseudomonadota</taxon>
        <taxon>Gammaproteobacteria</taxon>
        <taxon>Enterobacterales</taxon>
        <taxon>Enterobacteriaceae</taxon>
        <taxon>Escherichia</taxon>
    </lineage>
</organism>
<evidence type="ECO:0000313" key="2">
    <source>
        <dbReference type="Proteomes" id="UP000467488"/>
    </source>
</evidence>
<dbReference type="PANTHER" id="PTHR35861">
    <property type="match status" value="1"/>
</dbReference>
<dbReference type="InterPro" id="IPR052042">
    <property type="entry name" value="Tail_sheath_structural"/>
</dbReference>
<protein>
    <recommendedName>
        <fullName evidence="3">Phage tail protein</fullName>
    </recommendedName>
</protein>
<name>A0A8S0FU88_ECOLX</name>
<dbReference type="Proteomes" id="UP000467488">
    <property type="component" value="Chromosome"/>
</dbReference>
<reference evidence="1 2" key="1">
    <citation type="submission" date="2020-01" db="EMBL/GenBank/DDBJ databases">
        <title>Dynamics of blaIMP-6 dissemination in carbapenem resistant Enterobacteriacea isolated from regional surveillance in Osaka, Japan.</title>
        <authorList>
            <person name="Abe R."/>
            <person name="Akeda Y."/>
            <person name="Sugawara Y."/>
            <person name="Yamamoto N."/>
            <person name="Tomono K."/>
            <person name="Takeuchi D."/>
            <person name="Kawahara R."/>
            <person name="Hamada S."/>
        </authorList>
    </citation>
    <scope>NUCLEOTIDE SEQUENCE [LARGE SCALE GENOMIC DNA]</scope>
    <source>
        <strain evidence="1 2">E300</strain>
    </source>
</reference>
<gene>
    <name evidence="1" type="ORF">EIMP300_46090</name>
</gene>
<accession>A0A8S0FU88</accession>
<evidence type="ECO:0008006" key="3">
    <source>
        <dbReference type="Google" id="ProtNLM"/>
    </source>
</evidence>
<evidence type="ECO:0000313" key="1">
    <source>
        <dbReference type="EMBL" id="BBU83209.1"/>
    </source>
</evidence>